<feature type="region of interest" description="Disordered" evidence="1">
    <location>
        <begin position="21"/>
        <end position="133"/>
    </location>
</feature>
<feature type="chain" id="PRO_5024957947" description="Collagen EMF1-alpha" evidence="2">
    <location>
        <begin position="21"/>
        <end position="133"/>
    </location>
</feature>
<feature type="compositionally biased region" description="Gly residues" evidence="1">
    <location>
        <begin position="111"/>
        <end position="133"/>
    </location>
</feature>
<dbReference type="Proteomes" id="UP000326950">
    <property type="component" value="Unassembled WGS sequence"/>
</dbReference>
<feature type="signal peptide" evidence="2">
    <location>
        <begin position="1"/>
        <end position="20"/>
    </location>
</feature>
<dbReference type="EMBL" id="ML738586">
    <property type="protein sequence ID" value="KAE8168227.1"/>
    <property type="molecule type" value="Genomic_DNA"/>
</dbReference>
<feature type="compositionally biased region" description="Basic and acidic residues" evidence="1">
    <location>
        <begin position="88"/>
        <end position="98"/>
    </location>
</feature>
<gene>
    <name evidence="3" type="ORF">BDV40DRAFT_294773</name>
</gene>
<keyword evidence="4" id="KW-1185">Reference proteome</keyword>
<dbReference type="AlphaFoldDB" id="A0A5N6VBW7"/>
<organism evidence="3 4">
    <name type="scientific">Aspergillus tamarii</name>
    <dbReference type="NCBI Taxonomy" id="41984"/>
    <lineage>
        <taxon>Eukaryota</taxon>
        <taxon>Fungi</taxon>
        <taxon>Dikarya</taxon>
        <taxon>Ascomycota</taxon>
        <taxon>Pezizomycotina</taxon>
        <taxon>Eurotiomycetes</taxon>
        <taxon>Eurotiomycetidae</taxon>
        <taxon>Eurotiales</taxon>
        <taxon>Aspergillaceae</taxon>
        <taxon>Aspergillus</taxon>
        <taxon>Aspergillus subgen. Circumdati</taxon>
    </lineage>
</organism>
<keyword evidence="2" id="KW-0732">Signal</keyword>
<protein>
    <recommendedName>
        <fullName evidence="5">Collagen EMF1-alpha</fullName>
    </recommendedName>
</protein>
<evidence type="ECO:0000313" key="4">
    <source>
        <dbReference type="Proteomes" id="UP000326950"/>
    </source>
</evidence>
<accession>A0A5N6VBW7</accession>
<evidence type="ECO:0000313" key="3">
    <source>
        <dbReference type="EMBL" id="KAE8168227.1"/>
    </source>
</evidence>
<sequence length="133" mass="12785">MRYSSIISIVALGLASFSVAAPVGSNPPDSGEKAPAKGSLLESPKLPFVGDLGKDPLGRLIGGKGDLSGSPSGAGGGASKRHIVSSPEEQKLGDEAPAKEPTGGNPVKGLLGKGGGVIPGGVIPGGVIPGGQA</sequence>
<reference evidence="3 4" key="1">
    <citation type="submission" date="2019-04" db="EMBL/GenBank/DDBJ databases">
        <title>Friends and foes A comparative genomics study of 23 Aspergillus species from section Flavi.</title>
        <authorList>
            <consortium name="DOE Joint Genome Institute"/>
            <person name="Kjaerbolling I."/>
            <person name="Vesth T."/>
            <person name="Frisvad J.C."/>
            <person name="Nybo J.L."/>
            <person name="Theobald S."/>
            <person name="Kildgaard S."/>
            <person name="Isbrandt T."/>
            <person name="Kuo A."/>
            <person name="Sato A."/>
            <person name="Lyhne E.K."/>
            <person name="Kogle M.E."/>
            <person name="Wiebenga A."/>
            <person name="Kun R.S."/>
            <person name="Lubbers R.J."/>
            <person name="Makela M.R."/>
            <person name="Barry K."/>
            <person name="Chovatia M."/>
            <person name="Clum A."/>
            <person name="Daum C."/>
            <person name="Haridas S."/>
            <person name="He G."/>
            <person name="LaButti K."/>
            <person name="Lipzen A."/>
            <person name="Mondo S."/>
            <person name="Riley R."/>
            <person name="Salamov A."/>
            <person name="Simmons B.A."/>
            <person name="Magnuson J.K."/>
            <person name="Henrissat B."/>
            <person name="Mortensen U.H."/>
            <person name="Larsen T.O."/>
            <person name="Devries R.P."/>
            <person name="Grigoriev I.V."/>
            <person name="Machida M."/>
            <person name="Baker S.E."/>
            <person name="Andersen M.R."/>
        </authorList>
    </citation>
    <scope>NUCLEOTIDE SEQUENCE [LARGE SCALE GENOMIC DNA]</scope>
    <source>
        <strain evidence="3 4">CBS 117626</strain>
    </source>
</reference>
<evidence type="ECO:0008006" key="5">
    <source>
        <dbReference type="Google" id="ProtNLM"/>
    </source>
</evidence>
<name>A0A5N6VBW7_ASPTM</name>
<evidence type="ECO:0000256" key="1">
    <source>
        <dbReference type="SAM" id="MobiDB-lite"/>
    </source>
</evidence>
<feature type="compositionally biased region" description="Gly residues" evidence="1">
    <location>
        <begin position="60"/>
        <end position="78"/>
    </location>
</feature>
<dbReference type="OrthoDB" id="10581325at2759"/>
<proteinExistence type="predicted"/>
<evidence type="ECO:0000256" key="2">
    <source>
        <dbReference type="SAM" id="SignalP"/>
    </source>
</evidence>